<gene>
    <name evidence="19" type="primary">hemN</name>
    <name evidence="19" type="ORF">HMPREF1977_0585</name>
</gene>
<dbReference type="InterPro" id="IPR007197">
    <property type="entry name" value="rSAM"/>
</dbReference>
<evidence type="ECO:0000256" key="10">
    <source>
        <dbReference type="ARBA" id="ARBA00023004"/>
    </source>
</evidence>
<dbReference type="CDD" id="cd01335">
    <property type="entry name" value="Radical_SAM"/>
    <property type="match status" value="1"/>
</dbReference>
<evidence type="ECO:0000256" key="13">
    <source>
        <dbReference type="ARBA" id="ARBA00048321"/>
    </source>
</evidence>
<feature type="binding site" evidence="15">
    <location>
        <begin position="138"/>
        <end position="139"/>
    </location>
    <ligand>
        <name>S-adenosyl-L-methionine</name>
        <dbReference type="ChEBI" id="CHEBI:59789"/>
        <label>2</label>
    </ligand>
</feature>
<dbReference type="NCBIfam" id="TIGR00538">
    <property type="entry name" value="hemN"/>
    <property type="match status" value="1"/>
</dbReference>
<dbReference type="Pfam" id="PF04055">
    <property type="entry name" value="Radical_SAM"/>
    <property type="match status" value="1"/>
</dbReference>
<proteinExistence type="inferred from homology"/>
<feature type="binding site" evidence="15">
    <location>
        <position position="268"/>
    </location>
    <ligand>
        <name>S-adenosyl-L-methionine</name>
        <dbReference type="ChEBI" id="CHEBI:59789"/>
        <label>2</label>
    </ligand>
</feature>
<dbReference type="HOGENOM" id="CLU_027579_3_0_10"/>
<dbReference type="InterPro" id="IPR006638">
    <property type="entry name" value="Elp3/MiaA/NifB-like_rSAM"/>
</dbReference>
<feature type="binding site" evidence="16">
    <location>
        <position position="86"/>
    </location>
    <ligand>
        <name>[4Fe-4S] cluster</name>
        <dbReference type="ChEBI" id="CHEBI:49883"/>
        <note>4Fe-4S-S-AdoMet</note>
    </ligand>
</feature>
<feature type="domain" description="Radical SAM core" evidence="18">
    <location>
        <begin position="71"/>
        <end position="305"/>
    </location>
</feature>
<dbReference type="PIRSF" id="PIRSF000167">
    <property type="entry name" value="HemN"/>
    <property type="match status" value="1"/>
</dbReference>
<comment type="caution">
    <text evidence="19">The sequence shown here is derived from an EMBL/GenBank/DDBJ whole genome shotgun (WGS) entry which is preliminary data.</text>
</comment>
<feature type="binding site" evidence="15">
    <location>
        <position position="355"/>
    </location>
    <ligand>
        <name>S-adenosyl-L-methionine</name>
        <dbReference type="ChEBI" id="CHEBI:59789"/>
        <label>1</label>
    </ligand>
</feature>
<keyword evidence="11 14" id="KW-0411">Iron-sulfur</keyword>
<comment type="cofactor">
    <cofactor evidence="14 16">
        <name>[4Fe-4S] cluster</name>
        <dbReference type="ChEBI" id="CHEBI:49883"/>
    </cofactor>
    <text evidence="14 16">Binds 1 [4Fe-4S] cluster. The cluster is coordinated with 3 cysteines and an exchangeable S-adenosyl-L-methionine.</text>
</comment>
<organism evidence="19 20">
    <name type="scientific">Capnocytophaga ochracea F0287</name>
    <dbReference type="NCBI Taxonomy" id="873517"/>
    <lineage>
        <taxon>Bacteria</taxon>
        <taxon>Pseudomonadati</taxon>
        <taxon>Bacteroidota</taxon>
        <taxon>Flavobacteriia</taxon>
        <taxon>Flavobacteriales</taxon>
        <taxon>Flavobacteriaceae</taxon>
        <taxon>Capnocytophaga</taxon>
    </lineage>
</organism>
<evidence type="ECO:0000256" key="17">
    <source>
        <dbReference type="SAM" id="Phobius"/>
    </source>
</evidence>
<feature type="binding site" evidence="16">
    <location>
        <position position="90"/>
    </location>
    <ligand>
        <name>[4Fe-4S] cluster</name>
        <dbReference type="ChEBI" id="CHEBI:49883"/>
        <note>4Fe-4S-S-AdoMet</note>
    </ligand>
</feature>
<feature type="binding site" evidence="15">
    <location>
        <begin position="92"/>
        <end position="94"/>
    </location>
    <ligand>
        <name>S-adenosyl-L-methionine</name>
        <dbReference type="ChEBI" id="CHEBI:59789"/>
        <label>2</label>
    </ligand>
</feature>
<dbReference type="SUPFAM" id="SSF102114">
    <property type="entry name" value="Radical SAM enzymes"/>
    <property type="match status" value="1"/>
</dbReference>
<feature type="binding site" evidence="15">
    <location>
        <position position="234"/>
    </location>
    <ligand>
        <name>S-adenosyl-L-methionine</name>
        <dbReference type="ChEBI" id="CHEBI:59789"/>
        <label>2</label>
    </ligand>
</feature>
<feature type="binding site" evidence="15">
    <location>
        <position position="197"/>
    </location>
    <ligand>
        <name>S-adenosyl-L-methionine</name>
        <dbReference type="ChEBI" id="CHEBI:59789"/>
        <label>2</label>
    </ligand>
</feature>
<evidence type="ECO:0000313" key="19">
    <source>
        <dbReference type="EMBL" id="EFS98102.1"/>
    </source>
</evidence>
<sequence>MSNLYFFFSLFTFHFFYIFAPFLLKMAISLIQKYNVAGPRYTSYPTVPYWDSSTFSTEKWLESLRKSYTESNSTEGISLYIHLPFCESLCTFCGCHKRITKRHEMEAPYIEAILKEWQLYTNFLKERPRIKEIHLGGGTPTFFEPLQLRRLIEGIFERADKADAHEFSFEGHPNNTTETHLQTLYDLGFRRVSYGVQDYSPKVQKAIHRIQPFESVQRVTKQARAIGYTSVSHDLVFGLPFQTLDDVLFTIDRSNTLRPDRIAFYSYAHVPWIKGSGQRGFKDEDVPTGEVKRELYEVGKQYLLKAGYAEIGMDHFALPTDSMYKAFKNHQLHRNFMGYTASKTQVMIGLGMSSISDSWYGFAQNEKDLDAYYARLEKNEIPVCKGHILNKEDLIIRRHILNLMCQFTTSWNDESLQFPEITEVVAHLQEMQNDGLLHIAGNHIEVPDEGKPFIRNICMAFDLHLQRKMPNTKIFSMTV</sequence>
<keyword evidence="17" id="KW-1133">Transmembrane helix</keyword>
<reference evidence="19 20" key="1">
    <citation type="submission" date="2010-10" db="EMBL/GenBank/DDBJ databases">
        <authorList>
            <person name="Muzny D."/>
            <person name="Qin X."/>
            <person name="Deng J."/>
            <person name="Jiang H."/>
            <person name="Liu Y."/>
            <person name="Qu J."/>
            <person name="Song X.-Z."/>
            <person name="Zhang L."/>
            <person name="Thornton R."/>
            <person name="Coyle M."/>
            <person name="Francisco L."/>
            <person name="Jackson L."/>
            <person name="Javaid M."/>
            <person name="Korchina V."/>
            <person name="Kovar C."/>
            <person name="Mata R."/>
            <person name="Mathew T."/>
            <person name="Ngo R."/>
            <person name="Nguyen L."/>
            <person name="Nguyen N."/>
            <person name="Okwuonu G."/>
            <person name="Ongeri F."/>
            <person name="Pham C."/>
            <person name="Simmons D."/>
            <person name="Wilczek-Boney K."/>
            <person name="Hale W."/>
            <person name="Jakkamsetti A."/>
            <person name="Pham P."/>
            <person name="Ruth R."/>
            <person name="San Lucas F."/>
            <person name="Warren J."/>
            <person name="Zhang J."/>
            <person name="Zhao Z."/>
            <person name="Zhou C."/>
            <person name="Zhu D."/>
            <person name="Lee S."/>
            <person name="Bess C."/>
            <person name="Blankenburg K."/>
            <person name="Forbes L."/>
            <person name="Fu Q."/>
            <person name="Gubbala S."/>
            <person name="Hirani K."/>
            <person name="Jayaseelan J.C."/>
            <person name="Lara F."/>
            <person name="Munidasa M."/>
            <person name="Palculict T."/>
            <person name="Patil S."/>
            <person name="Pu L.-L."/>
            <person name="Saada N."/>
            <person name="Tang L."/>
            <person name="Weissenberger G."/>
            <person name="Zhu Y."/>
            <person name="Hemphill L."/>
            <person name="Shang Y."/>
            <person name="Youmans B."/>
            <person name="Ayvaz T."/>
            <person name="Ross M."/>
            <person name="Santibanez J."/>
            <person name="Aqrawi P."/>
            <person name="Gross S."/>
            <person name="Joshi V."/>
            <person name="Fowler G."/>
            <person name="Nazareth L."/>
            <person name="Reid J."/>
            <person name="Worley K."/>
            <person name="Petrosino J."/>
            <person name="Highlander S."/>
            <person name="Gibbs R."/>
        </authorList>
    </citation>
    <scope>NUCLEOTIDE SEQUENCE [LARGE SCALE GENOMIC DNA]</scope>
    <source>
        <strain evidence="19 20">F0287</strain>
    </source>
</reference>
<dbReference type="GO" id="GO:0004109">
    <property type="term" value="F:coproporphyrinogen oxidase activity"/>
    <property type="evidence" value="ECO:0007669"/>
    <property type="project" value="InterPro"/>
</dbReference>
<evidence type="ECO:0000256" key="14">
    <source>
        <dbReference type="PIRNR" id="PIRNR000167"/>
    </source>
</evidence>
<name>E4MQD9_CAPOC</name>
<comment type="pathway">
    <text evidence="2 14">Porphyrin-containing compound metabolism; protoporphyrin-IX biosynthesis; protoporphyrinogen-IX from coproporphyrinogen-III (AdoMet route): step 1/1.</text>
</comment>
<accession>E4MQD9</accession>
<dbReference type="eggNOG" id="COG0635">
    <property type="taxonomic scope" value="Bacteria"/>
</dbReference>
<feature type="transmembrane region" description="Helical" evidence="17">
    <location>
        <begin position="6"/>
        <end position="24"/>
    </location>
</feature>
<evidence type="ECO:0000256" key="5">
    <source>
        <dbReference type="ARBA" id="ARBA00022485"/>
    </source>
</evidence>
<dbReference type="GO" id="GO:0006782">
    <property type="term" value="P:protoporphyrinogen IX biosynthetic process"/>
    <property type="evidence" value="ECO:0007669"/>
    <property type="project" value="UniProtKB-UniPathway"/>
</dbReference>
<evidence type="ECO:0000259" key="18">
    <source>
        <dbReference type="PROSITE" id="PS51918"/>
    </source>
</evidence>
<dbReference type="PANTHER" id="PTHR13932:SF6">
    <property type="entry name" value="OXYGEN-INDEPENDENT COPROPORPHYRINOGEN III OXIDASE"/>
    <property type="match status" value="1"/>
</dbReference>
<evidence type="ECO:0000256" key="11">
    <source>
        <dbReference type="ARBA" id="ARBA00023014"/>
    </source>
</evidence>
<dbReference type="SFLD" id="SFLDG01065">
    <property type="entry name" value="anaerobic_coproporphyrinogen-I"/>
    <property type="match status" value="1"/>
</dbReference>
<feature type="binding site" evidence="15">
    <location>
        <position position="209"/>
    </location>
    <ligand>
        <name>S-adenosyl-L-methionine</name>
        <dbReference type="ChEBI" id="CHEBI:59789"/>
        <label>2</label>
    </ligand>
</feature>
<comment type="subunit">
    <text evidence="4">Monomer.</text>
</comment>
<dbReference type="Gene3D" id="3.20.20.70">
    <property type="entry name" value="Aldolase class I"/>
    <property type="match status" value="1"/>
</dbReference>
<evidence type="ECO:0000256" key="12">
    <source>
        <dbReference type="ARBA" id="ARBA00023244"/>
    </source>
</evidence>
<dbReference type="AlphaFoldDB" id="E4MQD9"/>
<evidence type="ECO:0000313" key="20">
    <source>
        <dbReference type="Proteomes" id="UP000005391"/>
    </source>
</evidence>
<feature type="binding site" evidence="16">
    <location>
        <position position="93"/>
    </location>
    <ligand>
        <name>[4Fe-4S] cluster</name>
        <dbReference type="ChEBI" id="CHEBI:49883"/>
        <note>4Fe-4S-S-AdoMet</note>
    </ligand>
</feature>
<dbReference type="PROSITE" id="PS51918">
    <property type="entry name" value="RADICAL_SAM"/>
    <property type="match status" value="1"/>
</dbReference>
<dbReference type="GO" id="GO:0051539">
    <property type="term" value="F:4 iron, 4 sulfur cluster binding"/>
    <property type="evidence" value="ECO:0007669"/>
    <property type="project" value="UniProtKB-KW"/>
</dbReference>
<dbReference type="GO" id="GO:0005737">
    <property type="term" value="C:cytoplasm"/>
    <property type="evidence" value="ECO:0007669"/>
    <property type="project" value="UniProtKB-SubCell"/>
</dbReference>
<evidence type="ECO:0000256" key="6">
    <source>
        <dbReference type="ARBA" id="ARBA00022490"/>
    </source>
</evidence>
<dbReference type="SMART" id="SM00729">
    <property type="entry name" value="Elp3"/>
    <property type="match status" value="1"/>
</dbReference>
<keyword evidence="12 14" id="KW-0627">Porphyrin biosynthesis</keyword>
<evidence type="ECO:0000256" key="9">
    <source>
        <dbReference type="ARBA" id="ARBA00023002"/>
    </source>
</evidence>
<evidence type="ECO:0000256" key="7">
    <source>
        <dbReference type="ARBA" id="ARBA00022691"/>
    </source>
</evidence>
<dbReference type="Proteomes" id="UP000005391">
    <property type="component" value="Unassembled WGS sequence"/>
</dbReference>
<comment type="catalytic activity">
    <reaction evidence="13 14">
        <text>coproporphyrinogen III + 2 S-adenosyl-L-methionine = protoporphyrinogen IX + 2 5'-deoxyadenosine + 2 L-methionine + 2 CO2</text>
        <dbReference type="Rhea" id="RHEA:15425"/>
        <dbReference type="ChEBI" id="CHEBI:16526"/>
        <dbReference type="ChEBI" id="CHEBI:17319"/>
        <dbReference type="ChEBI" id="CHEBI:57307"/>
        <dbReference type="ChEBI" id="CHEBI:57309"/>
        <dbReference type="ChEBI" id="CHEBI:57844"/>
        <dbReference type="ChEBI" id="CHEBI:59789"/>
        <dbReference type="EC" id="1.3.98.3"/>
    </reaction>
</comment>
<keyword evidence="5 14" id="KW-0004">4Fe-4S</keyword>
<dbReference type="GO" id="GO:0046872">
    <property type="term" value="F:metal ion binding"/>
    <property type="evidence" value="ECO:0007669"/>
    <property type="project" value="UniProtKB-KW"/>
</dbReference>
<protein>
    <recommendedName>
        <fullName evidence="14">Coproporphyrinogen-III oxidase</fullName>
        <ecNumber evidence="14">1.3.98.3</ecNumber>
    </recommendedName>
</protein>
<dbReference type="EMBL" id="AEOH01000015">
    <property type="protein sequence ID" value="EFS98102.1"/>
    <property type="molecule type" value="Genomic_DNA"/>
</dbReference>
<keyword evidence="10 14" id="KW-0408">Iron</keyword>
<dbReference type="PANTHER" id="PTHR13932">
    <property type="entry name" value="COPROPORPHYRINIGEN III OXIDASE"/>
    <property type="match status" value="1"/>
</dbReference>
<feature type="binding site" evidence="15">
    <location>
        <position position="170"/>
    </location>
    <ligand>
        <name>S-adenosyl-L-methionine</name>
        <dbReference type="ChEBI" id="CHEBI:59789"/>
        <label>1</label>
    </ligand>
</feature>
<keyword evidence="7 14" id="KW-0949">S-adenosyl-L-methionine</keyword>
<comment type="subcellular location">
    <subcellularLocation>
        <location evidence="1 14">Cytoplasm</location>
    </subcellularLocation>
</comment>
<feature type="binding site" evidence="15">
    <location>
        <position position="80"/>
    </location>
    <ligand>
        <name>S-adenosyl-L-methionine</name>
        <dbReference type="ChEBI" id="CHEBI:59789"/>
        <label>1</label>
    </ligand>
</feature>
<dbReference type="GO" id="GO:0051989">
    <property type="term" value="F:coproporphyrinogen dehydrogenase activity"/>
    <property type="evidence" value="ECO:0007669"/>
    <property type="project" value="UniProtKB-EC"/>
</dbReference>
<keyword evidence="8 14" id="KW-0479">Metal-binding</keyword>
<keyword evidence="17" id="KW-0472">Membrane</keyword>
<dbReference type="InterPro" id="IPR058240">
    <property type="entry name" value="rSAM_sf"/>
</dbReference>
<dbReference type="EC" id="1.3.98.3" evidence="14"/>
<keyword evidence="9 14" id="KW-0560">Oxidoreductase</keyword>
<keyword evidence="17" id="KW-0812">Transmembrane</keyword>
<dbReference type="InterPro" id="IPR004558">
    <property type="entry name" value="Coprogen_oxidase_HemN"/>
</dbReference>
<evidence type="ECO:0000256" key="3">
    <source>
        <dbReference type="ARBA" id="ARBA00005493"/>
    </source>
</evidence>
<dbReference type="SFLD" id="SFLDS00029">
    <property type="entry name" value="Radical_SAM"/>
    <property type="match status" value="1"/>
</dbReference>
<comment type="similarity">
    <text evidence="3 14">Belongs to the anaerobic coproporphyrinogen-III oxidase family.</text>
</comment>
<dbReference type="Gene3D" id="1.10.10.920">
    <property type="match status" value="1"/>
</dbReference>
<evidence type="ECO:0000256" key="2">
    <source>
        <dbReference type="ARBA" id="ARBA00004785"/>
    </source>
</evidence>
<evidence type="ECO:0000256" key="8">
    <source>
        <dbReference type="ARBA" id="ARBA00022723"/>
    </source>
</evidence>
<dbReference type="InterPro" id="IPR013785">
    <property type="entry name" value="Aldolase_TIM"/>
</dbReference>
<evidence type="ECO:0000256" key="16">
    <source>
        <dbReference type="PIRSR" id="PIRSR000167-2"/>
    </source>
</evidence>
<evidence type="ECO:0000256" key="15">
    <source>
        <dbReference type="PIRSR" id="PIRSR000167-1"/>
    </source>
</evidence>
<keyword evidence="6 14" id="KW-0963">Cytoplasm</keyword>
<dbReference type="UniPathway" id="UPA00251">
    <property type="reaction ID" value="UER00323"/>
</dbReference>
<dbReference type="InterPro" id="IPR034505">
    <property type="entry name" value="Coproporphyrinogen-III_oxidase"/>
</dbReference>
<evidence type="ECO:0000256" key="4">
    <source>
        <dbReference type="ARBA" id="ARBA00011245"/>
    </source>
</evidence>
<feature type="binding site" evidence="15">
    <location>
        <position position="137"/>
    </location>
    <ligand>
        <name>S-adenosyl-L-methionine</name>
        <dbReference type="ChEBI" id="CHEBI:59789"/>
        <label>1</label>
    </ligand>
</feature>
<evidence type="ECO:0000256" key="1">
    <source>
        <dbReference type="ARBA" id="ARBA00004496"/>
    </source>
</evidence>